<dbReference type="AlphaFoldDB" id="A0A1H0YX47"/>
<reference evidence="4" key="2">
    <citation type="submission" date="2016-10" db="EMBL/GenBank/DDBJ databases">
        <authorList>
            <person name="Varghese N."/>
            <person name="Submissions S."/>
        </authorList>
    </citation>
    <scope>NUCLEOTIDE SEQUENCE [LARGE SCALE GENOMIC DNA]</scope>
    <source>
        <strain evidence="4">CGMCC 1.12397</strain>
    </source>
</reference>
<evidence type="ECO:0000313" key="3">
    <source>
        <dbReference type="EMBL" id="SDQ19690.1"/>
    </source>
</evidence>
<dbReference type="EMBL" id="QQST01000001">
    <property type="protein sequence ID" value="RDI72716.1"/>
    <property type="molecule type" value="Genomic_DNA"/>
</dbReference>
<protein>
    <submittedName>
        <fullName evidence="3">Uncharacterized protein</fullName>
    </submittedName>
</protein>
<reference evidence="2 5" key="3">
    <citation type="submission" date="2018-07" db="EMBL/GenBank/DDBJ databases">
        <title>Genome sequence of extremly halophilic archaeon Halopelagius longus strain BC12-B1.</title>
        <authorList>
            <person name="Zhang X."/>
        </authorList>
    </citation>
    <scope>NUCLEOTIDE SEQUENCE [LARGE SCALE GENOMIC DNA]</scope>
    <source>
        <strain evidence="2 5">BC12-B1</strain>
    </source>
</reference>
<dbReference type="Proteomes" id="UP000199289">
    <property type="component" value="Unassembled WGS sequence"/>
</dbReference>
<sequence>MSETNDDARDDASSRERTTDPTDGEPSAVTCTLDGDGKERRRAWIRENLVPHLTRVEELDDGFSFVFDRNAESYAAATELARKESQCCAWASFSVVLPSEGDAVEWRARSDREEGVAFFDDRLAETLAAFEDAPDIE</sequence>
<dbReference type="RefSeq" id="WP_092533474.1">
    <property type="nucleotide sequence ID" value="NZ_FNKQ01000001.1"/>
</dbReference>
<name>A0A1H0YX47_9EURY</name>
<evidence type="ECO:0000313" key="4">
    <source>
        <dbReference type="Proteomes" id="UP000199289"/>
    </source>
</evidence>
<gene>
    <name evidence="2" type="ORF">DWB78_13845</name>
    <name evidence="3" type="ORF">SAMN05216278_0889</name>
</gene>
<keyword evidence="5" id="KW-1185">Reference proteome</keyword>
<accession>A0A1H0YX47</accession>
<evidence type="ECO:0000313" key="2">
    <source>
        <dbReference type="EMBL" id="RDI72716.1"/>
    </source>
</evidence>
<dbReference type="Proteomes" id="UP000255421">
    <property type="component" value="Unassembled WGS sequence"/>
</dbReference>
<dbReference type="OrthoDB" id="203630at2157"/>
<evidence type="ECO:0000313" key="5">
    <source>
        <dbReference type="Proteomes" id="UP000255421"/>
    </source>
</evidence>
<dbReference type="EMBL" id="FNKQ01000001">
    <property type="protein sequence ID" value="SDQ19690.1"/>
    <property type="molecule type" value="Genomic_DNA"/>
</dbReference>
<evidence type="ECO:0000256" key="1">
    <source>
        <dbReference type="SAM" id="MobiDB-lite"/>
    </source>
</evidence>
<feature type="region of interest" description="Disordered" evidence="1">
    <location>
        <begin position="1"/>
        <end position="35"/>
    </location>
</feature>
<feature type="compositionally biased region" description="Basic and acidic residues" evidence="1">
    <location>
        <begin position="1"/>
        <end position="20"/>
    </location>
</feature>
<organism evidence="3 4">
    <name type="scientific">Halopelagius longus</name>
    <dbReference type="NCBI Taxonomy" id="1236180"/>
    <lineage>
        <taxon>Archaea</taxon>
        <taxon>Methanobacteriati</taxon>
        <taxon>Methanobacteriota</taxon>
        <taxon>Stenosarchaea group</taxon>
        <taxon>Halobacteria</taxon>
        <taxon>Halobacteriales</taxon>
        <taxon>Haloferacaceae</taxon>
    </lineage>
</organism>
<reference evidence="3" key="1">
    <citation type="submission" date="2016-10" db="EMBL/GenBank/DDBJ databases">
        <authorList>
            <person name="de Groot N.N."/>
        </authorList>
    </citation>
    <scope>NUCLEOTIDE SEQUENCE [LARGE SCALE GENOMIC DNA]</scope>
    <source>
        <strain evidence="3">CGMCC 1.12397</strain>
    </source>
</reference>
<proteinExistence type="predicted"/>